<protein>
    <submittedName>
        <fullName evidence="1">Uncharacterized protein</fullName>
    </submittedName>
</protein>
<comment type="caution">
    <text evidence="1">The sequence shown here is derived from an EMBL/GenBank/DDBJ whole genome shotgun (WGS) entry which is preliminary data.</text>
</comment>
<evidence type="ECO:0000313" key="2">
    <source>
        <dbReference type="Proteomes" id="UP000233293"/>
    </source>
</evidence>
<gene>
    <name evidence="1" type="ORF">CWS72_12210</name>
</gene>
<organism evidence="1 2">
    <name type="scientific">Telmatospirillum siberiense</name>
    <dbReference type="NCBI Taxonomy" id="382514"/>
    <lineage>
        <taxon>Bacteria</taxon>
        <taxon>Pseudomonadati</taxon>
        <taxon>Pseudomonadota</taxon>
        <taxon>Alphaproteobacteria</taxon>
        <taxon>Rhodospirillales</taxon>
        <taxon>Rhodospirillaceae</taxon>
        <taxon>Telmatospirillum</taxon>
    </lineage>
</organism>
<accession>A0A2N3PVC5</accession>
<evidence type="ECO:0000313" key="1">
    <source>
        <dbReference type="EMBL" id="PKU24349.1"/>
    </source>
</evidence>
<sequence>MIGTEAVRFRYALLTARPAIAYSIDDGRIEIDNDTAYDLATCVSSKDVNGSVVVELLPPATSCRNVARDVALPLAVPVPPASASSSMVIGLLLLDVPLSPACSRSNVARMPLVSGDWPPVSAPAVPDVVEEEEAEESLLLVEALLCVSALACAEANCFCSCCWASVLLLTVKDIGILLSRQAALATPKMPSCKRRTPPI</sequence>
<proteinExistence type="predicted"/>
<dbReference type="EMBL" id="PIUM01000012">
    <property type="protein sequence ID" value="PKU24349.1"/>
    <property type="molecule type" value="Genomic_DNA"/>
</dbReference>
<keyword evidence="2" id="KW-1185">Reference proteome</keyword>
<reference evidence="2" key="1">
    <citation type="submission" date="2017-12" db="EMBL/GenBank/DDBJ databases">
        <title>Draft genome sequence of Telmatospirillum siberiense 26-4b1T, an acidotolerant peatland alphaproteobacterium potentially involved in sulfur cycling.</title>
        <authorList>
            <person name="Hausmann B."/>
            <person name="Pjevac P."/>
            <person name="Schreck K."/>
            <person name="Herbold C.W."/>
            <person name="Daims H."/>
            <person name="Wagner M."/>
            <person name="Pester M."/>
            <person name="Loy A."/>
        </authorList>
    </citation>
    <scope>NUCLEOTIDE SEQUENCE [LARGE SCALE GENOMIC DNA]</scope>
    <source>
        <strain evidence="2">26-4b1</strain>
    </source>
</reference>
<dbReference type="AlphaFoldDB" id="A0A2N3PVC5"/>
<dbReference type="RefSeq" id="WP_101250888.1">
    <property type="nucleotide sequence ID" value="NZ_PIUM01000012.1"/>
</dbReference>
<dbReference type="Proteomes" id="UP000233293">
    <property type="component" value="Unassembled WGS sequence"/>
</dbReference>
<name>A0A2N3PVC5_9PROT</name>